<name>A0A0E2DAX7_LEPIR</name>
<organism evidence="1 2">
    <name type="scientific">Leptospira interrogans str. UI 12758</name>
    <dbReference type="NCBI Taxonomy" id="1049938"/>
    <lineage>
        <taxon>Bacteria</taxon>
        <taxon>Pseudomonadati</taxon>
        <taxon>Spirochaetota</taxon>
        <taxon>Spirochaetia</taxon>
        <taxon>Leptospirales</taxon>
        <taxon>Leptospiraceae</taxon>
        <taxon>Leptospira</taxon>
    </lineage>
</organism>
<evidence type="ECO:0000313" key="1">
    <source>
        <dbReference type="EMBL" id="EKR57238.1"/>
    </source>
</evidence>
<dbReference type="RefSeq" id="WP_002122390.1">
    <property type="nucleotide sequence ID" value="NZ_AHNR02000004.1"/>
</dbReference>
<dbReference type="Proteomes" id="UP000001340">
    <property type="component" value="Unassembled WGS sequence"/>
</dbReference>
<proteinExistence type="predicted"/>
<accession>A0A0E2DAX7</accession>
<protein>
    <submittedName>
        <fullName evidence="1">Uncharacterized protein</fullName>
    </submittedName>
</protein>
<reference evidence="1 2" key="1">
    <citation type="submission" date="2012-10" db="EMBL/GenBank/DDBJ databases">
        <authorList>
            <person name="Harkins D.M."/>
            <person name="Durkin A.S."/>
            <person name="Brinkac L.M."/>
            <person name="Haft D.H."/>
            <person name="Selengut J.D."/>
            <person name="Sanka R."/>
            <person name="DePew J."/>
            <person name="Purushe J."/>
            <person name="Chanthongthip A."/>
            <person name="Lattana O."/>
            <person name="Phetsouvanh R."/>
            <person name="Newton P.N."/>
            <person name="Vinetz J.M."/>
            <person name="Sutton G.G."/>
            <person name="Nierman W.C."/>
            <person name="Fouts D.E."/>
        </authorList>
    </citation>
    <scope>NUCLEOTIDE SEQUENCE [LARGE SCALE GENOMIC DNA]</scope>
    <source>
        <strain evidence="1 2">UI 12758</strain>
    </source>
</reference>
<evidence type="ECO:0000313" key="2">
    <source>
        <dbReference type="Proteomes" id="UP000001340"/>
    </source>
</evidence>
<sequence>MKTATFQSRLKNLEKKYLDWCAKAYHYNSDDYSRHESLATGRIFFFKKSNTIVENCFYNGPTAYKASTAYLKYLKSIFESNVSQKWHDDLVQRDVEANLSI</sequence>
<dbReference type="AlphaFoldDB" id="A0A0E2DAX7"/>
<dbReference type="EMBL" id="AHNR02000004">
    <property type="protein sequence ID" value="EKR57238.1"/>
    <property type="molecule type" value="Genomic_DNA"/>
</dbReference>
<gene>
    <name evidence="1" type="ORF">LEP1GSC105_0157</name>
</gene>
<comment type="caution">
    <text evidence="1">The sequence shown here is derived from an EMBL/GenBank/DDBJ whole genome shotgun (WGS) entry which is preliminary data.</text>
</comment>